<organism evidence="5">
    <name type="scientific">Lepeophtheirus salmonis</name>
    <name type="common">Salmon louse</name>
    <name type="synonym">Caligus salmonis</name>
    <dbReference type="NCBI Taxonomy" id="72036"/>
    <lineage>
        <taxon>Eukaryota</taxon>
        <taxon>Metazoa</taxon>
        <taxon>Ecdysozoa</taxon>
        <taxon>Arthropoda</taxon>
        <taxon>Crustacea</taxon>
        <taxon>Multicrustacea</taxon>
        <taxon>Hexanauplia</taxon>
        <taxon>Copepoda</taxon>
        <taxon>Siphonostomatoida</taxon>
        <taxon>Caligidae</taxon>
        <taxon>Lepeophtheirus</taxon>
    </lineage>
</organism>
<dbReference type="InterPro" id="IPR018114">
    <property type="entry name" value="TRYPSIN_HIS"/>
</dbReference>
<feature type="chain" id="PRO_5005487986" evidence="3">
    <location>
        <begin position="27"/>
        <end position="488"/>
    </location>
</feature>
<dbReference type="Pfam" id="PF00089">
    <property type="entry name" value="Trypsin"/>
    <property type="match status" value="2"/>
</dbReference>
<dbReference type="AlphaFoldDB" id="A0A0K2TND0"/>
<dbReference type="InterPro" id="IPR051487">
    <property type="entry name" value="Ser/Thr_Proteases_Immune/Dev"/>
</dbReference>
<evidence type="ECO:0000313" key="5">
    <source>
        <dbReference type="EMBL" id="CDW27449.1"/>
    </source>
</evidence>
<dbReference type="OrthoDB" id="6339452at2759"/>
<keyword evidence="1" id="KW-1015">Disulfide bond</keyword>
<comment type="similarity">
    <text evidence="2">Belongs to the peptidase S1 family. CLIP subfamily.</text>
</comment>
<keyword evidence="3" id="KW-0732">Signal</keyword>
<dbReference type="InterPro" id="IPR001314">
    <property type="entry name" value="Peptidase_S1A"/>
</dbReference>
<gene>
    <name evidence="5" type="primary">psh</name>
</gene>
<dbReference type="GO" id="GO:0004252">
    <property type="term" value="F:serine-type endopeptidase activity"/>
    <property type="evidence" value="ECO:0007669"/>
    <property type="project" value="InterPro"/>
</dbReference>
<dbReference type="PROSITE" id="PS00134">
    <property type="entry name" value="TRYPSIN_HIS"/>
    <property type="match status" value="1"/>
</dbReference>
<feature type="signal peptide" evidence="3">
    <location>
        <begin position="1"/>
        <end position="26"/>
    </location>
</feature>
<feature type="non-terminal residue" evidence="5">
    <location>
        <position position="1"/>
    </location>
</feature>
<evidence type="ECO:0000256" key="1">
    <source>
        <dbReference type="ARBA" id="ARBA00023157"/>
    </source>
</evidence>
<accession>A0A0K2TND0</accession>
<dbReference type="SMART" id="SM00020">
    <property type="entry name" value="Tryp_SPc"/>
    <property type="match status" value="1"/>
</dbReference>
<sequence>ISLRLKMIMLALYAFWSILLCPGIKGQLSFPDCGKYENIHSDSSGLLQHNDGKIDHSLPWMALIAFTKFEMDISKRCGGVIISKKFIISAAHCFCSDGDLPCARFRKKGGSEIVFRPLYKFQEVIRVYVGANQIQNESVFLPIHDVLIHPRFQQSFENDIALLELQNPLLISPKINAICLPFGAGFPDTSSRGTVAGWGSDKKECITDEFGPSRFTPCKFPFIYKGESFSQCLKTSPPSNEVCEVYGKRVLKGSSASRNEVAHILFKNETLTHCYSFAVGDGGWCGTCRLNKDCNAAVVTGDESWGWCSQDTCTSSLDTISPSSLSYFLKKIELTIFDESKCSQLFNSSKSQPENDSLSSFNRKTQLCAGKLNSKTKKKKIFDLVESIRDDGQKSASFVQKESKFETDVFIGGHESCLGDVGGPLWRFMGIQEKRAFVVGIVSRGFGCSMIESPGVYTRVKEYIPWIVRNVKREENQEFQFGEFTRLK</sequence>
<evidence type="ECO:0000256" key="3">
    <source>
        <dbReference type="SAM" id="SignalP"/>
    </source>
</evidence>
<feature type="domain" description="Peptidase S1" evidence="4">
    <location>
        <begin position="56"/>
        <end position="472"/>
    </location>
</feature>
<dbReference type="InterPro" id="IPR009003">
    <property type="entry name" value="Peptidase_S1_PA"/>
</dbReference>
<dbReference type="Gene3D" id="2.40.10.10">
    <property type="entry name" value="Trypsin-like serine proteases"/>
    <property type="match status" value="2"/>
</dbReference>
<dbReference type="InterPro" id="IPR043504">
    <property type="entry name" value="Peptidase_S1_PA_chymotrypsin"/>
</dbReference>
<dbReference type="PRINTS" id="PR00722">
    <property type="entry name" value="CHYMOTRYPSIN"/>
</dbReference>
<dbReference type="GO" id="GO:0006508">
    <property type="term" value="P:proteolysis"/>
    <property type="evidence" value="ECO:0007669"/>
    <property type="project" value="InterPro"/>
</dbReference>
<dbReference type="PROSITE" id="PS50240">
    <property type="entry name" value="TRYPSIN_DOM"/>
    <property type="match status" value="1"/>
</dbReference>
<name>A0A0K2TND0_LEPSM</name>
<dbReference type="InterPro" id="IPR001254">
    <property type="entry name" value="Trypsin_dom"/>
</dbReference>
<evidence type="ECO:0000256" key="2">
    <source>
        <dbReference type="ARBA" id="ARBA00024195"/>
    </source>
</evidence>
<proteinExistence type="inferred from homology"/>
<evidence type="ECO:0000259" key="4">
    <source>
        <dbReference type="PROSITE" id="PS50240"/>
    </source>
</evidence>
<protein>
    <submittedName>
        <fullName evidence="5">Persephone [Drosophila melanogaster]</fullName>
    </submittedName>
</protein>
<dbReference type="SUPFAM" id="SSF50494">
    <property type="entry name" value="Trypsin-like serine proteases"/>
    <property type="match status" value="1"/>
</dbReference>
<reference evidence="5" key="1">
    <citation type="submission" date="2014-05" db="EMBL/GenBank/DDBJ databases">
        <authorList>
            <person name="Chronopoulou M."/>
        </authorList>
    </citation>
    <scope>NUCLEOTIDE SEQUENCE</scope>
    <source>
        <tissue evidence="5">Whole organism</tissue>
    </source>
</reference>
<dbReference type="PANTHER" id="PTHR24256">
    <property type="entry name" value="TRYPTASE-RELATED"/>
    <property type="match status" value="1"/>
</dbReference>
<dbReference type="EMBL" id="HACA01010088">
    <property type="protein sequence ID" value="CDW27449.1"/>
    <property type="molecule type" value="Transcribed_RNA"/>
</dbReference>